<evidence type="ECO:0000256" key="1">
    <source>
        <dbReference type="SAM" id="MobiDB-lite"/>
    </source>
</evidence>
<dbReference type="VEuPathDB" id="FungiDB:CJI96_0001823"/>
<feature type="compositionally biased region" description="Polar residues" evidence="1">
    <location>
        <begin position="68"/>
        <end position="87"/>
    </location>
</feature>
<reference evidence="3" key="1">
    <citation type="journal article" date="2015" name="BMC Genomics">
        <title>Draft genome of a commonly misdiagnosed multidrug resistant pathogen Candida auris.</title>
        <authorList>
            <person name="Chatterjee S."/>
            <person name="Alampalli S.V."/>
            <person name="Nageshan R.K."/>
            <person name="Chettiar S.T."/>
            <person name="Joshi S."/>
            <person name="Tatu U.S."/>
        </authorList>
    </citation>
    <scope>NUCLEOTIDE SEQUENCE [LARGE SCALE GENOMIC DNA]</scope>
    <source>
        <strain evidence="3">6684</strain>
    </source>
</reference>
<dbReference type="VEuPathDB" id="FungiDB:B9J08_003286"/>
<dbReference type="VEuPathDB" id="FungiDB:QG37_01979"/>
<dbReference type="VEuPathDB" id="FungiDB:CJI97_003361"/>
<organism evidence="2 3">
    <name type="scientific">Candidozyma auris</name>
    <name type="common">Yeast</name>
    <name type="synonym">Candida auris</name>
    <dbReference type="NCBI Taxonomy" id="498019"/>
    <lineage>
        <taxon>Eukaryota</taxon>
        <taxon>Fungi</taxon>
        <taxon>Dikarya</taxon>
        <taxon>Ascomycota</taxon>
        <taxon>Saccharomycotina</taxon>
        <taxon>Pichiomycetes</taxon>
        <taxon>Metschnikowiaceae</taxon>
        <taxon>Candidozyma</taxon>
    </lineage>
</organism>
<evidence type="ECO:0000313" key="3">
    <source>
        <dbReference type="Proteomes" id="UP000037122"/>
    </source>
</evidence>
<name>A0A0L0P405_CANAR</name>
<dbReference type="VEuPathDB" id="FungiDB:CJJ09_000819"/>
<gene>
    <name evidence="2" type="ORF">QG37_01979</name>
</gene>
<dbReference type="AlphaFoldDB" id="A0A0L0P405"/>
<proteinExistence type="predicted"/>
<dbReference type="Proteomes" id="UP000037122">
    <property type="component" value="Unassembled WGS sequence"/>
</dbReference>
<evidence type="ECO:0000313" key="2">
    <source>
        <dbReference type="EMBL" id="KNE01103.1"/>
    </source>
</evidence>
<accession>A0A0L0P405</accession>
<feature type="region of interest" description="Disordered" evidence="1">
    <location>
        <begin position="65"/>
        <end position="101"/>
    </location>
</feature>
<sequence length="204" mass="23452">MWQQKFDHNLQLNYYVNLDDGLISFDLPCEVQIQKKLPKQKENILHRITSALTLRRLSSKASDDELQQGLSVESESGFTTADQSPSEPNGHLLPMSGPPLPLGEKSISRMPSDSYLLEKAFNLQPHEDEVASVSSDESIQSFYLDIVANDMYYDYDRTVYCDEKPFISGNGKNNLLLENNLINDDYEKELERQELRLQILKELY</sequence>
<comment type="caution">
    <text evidence="2">The sequence shown here is derived from an EMBL/GenBank/DDBJ whole genome shotgun (WGS) entry which is preliminary data.</text>
</comment>
<dbReference type="VEuPathDB" id="FungiDB:CJJ07_000920"/>
<dbReference type="EMBL" id="LGST01000016">
    <property type="protein sequence ID" value="KNE01103.1"/>
    <property type="molecule type" value="Genomic_DNA"/>
</dbReference>
<protein>
    <submittedName>
        <fullName evidence="2">Uncharacterized protein</fullName>
    </submittedName>
</protein>